<feature type="domain" description="Reverse transcriptase Ty1/copia-type" evidence="4">
    <location>
        <begin position="239"/>
        <end position="399"/>
    </location>
</feature>
<feature type="domain" description="Retrovirus-related Pol polyprotein from transposon TNT 1-94-like beta-barrel" evidence="6">
    <location>
        <begin position="981"/>
        <end position="1054"/>
    </location>
</feature>
<dbReference type="CDD" id="cd09272">
    <property type="entry name" value="RNase_HI_RT_Ty1"/>
    <property type="match status" value="1"/>
</dbReference>
<organism evidence="8">
    <name type="scientific">Tanacetum cinerariifolium</name>
    <name type="common">Dalmatian daisy</name>
    <name type="synonym">Chrysanthemum cinerariifolium</name>
    <dbReference type="NCBI Taxonomy" id="118510"/>
    <lineage>
        <taxon>Eukaryota</taxon>
        <taxon>Viridiplantae</taxon>
        <taxon>Streptophyta</taxon>
        <taxon>Embryophyta</taxon>
        <taxon>Tracheophyta</taxon>
        <taxon>Spermatophyta</taxon>
        <taxon>Magnoliopsida</taxon>
        <taxon>eudicotyledons</taxon>
        <taxon>Gunneridae</taxon>
        <taxon>Pentapetalae</taxon>
        <taxon>asterids</taxon>
        <taxon>campanulids</taxon>
        <taxon>Asterales</taxon>
        <taxon>Asteraceae</taxon>
        <taxon>Asteroideae</taxon>
        <taxon>Anthemideae</taxon>
        <taxon>Anthemidinae</taxon>
        <taxon>Tanacetum</taxon>
    </lineage>
</organism>
<feature type="region of interest" description="Disordered" evidence="3">
    <location>
        <begin position="2336"/>
        <end position="2359"/>
    </location>
</feature>
<feature type="region of interest" description="Disordered" evidence="3">
    <location>
        <begin position="150"/>
        <end position="195"/>
    </location>
</feature>
<proteinExistence type="predicted"/>
<dbReference type="EMBL" id="BKCJ010041870">
    <property type="protein sequence ID" value="GEW00935.1"/>
    <property type="molecule type" value="Genomic_DNA"/>
</dbReference>
<feature type="compositionally biased region" description="Basic and acidic residues" evidence="3">
    <location>
        <begin position="169"/>
        <end position="187"/>
    </location>
</feature>
<feature type="domain" description="Retroviral polymerase SH3-like" evidence="7">
    <location>
        <begin position="1266"/>
        <end position="1321"/>
    </location>
</feature>
<dbReference type="InterPro" id="IPR013103">
    <property type="entry name" value="RVT_2"/>
</dbReference>
<feature type="compositionally biased region" description="Polar residues" evidence="3">
    <location>
        <begin position="1377"/>
        <end position="1398"/>
    </location>
</feature>
<keyword evidence="1" id="KW-0064">Aspartyl protease</keyword>
<dbReference type="SUPFAM" id="SSF56672">
    <property type="entry name" value="DNA/RNA polymerases"/>
    <property type="match status" value="1"/>
</dbReference>
<feature type="domain" description="Reverse transcriptase Ty1/copia-type" evidence="4">
    <location>
        <begin position="1529"/>
        <end position="1617"/>
    </location>
</feature>
<dbReference type="SUPFAM" id="SSF53098">
    <property type="entry name" value="Ribonuclease H-like"/>
    <property type="match status" value="1"/>
</dbReference>
<reference evidence="8" key="1">
    <citation type="journal article" date="2019" name="Sci. Rep.">
        <title>Draft genome of Tanacetum cinerariifolium, the natural source of mosquito coil.</title>
        <authorList>
            <person name="Yamashiro T."/>
            <person name="Shiraishi A."/>
            <person name="Satake H."/>
            <person name="Nakayama K."/>
        </authorList>
    </citation>
    <scope>NUCLEOTIDE SEQUENCE</scope>
</reference>
<dbReference type="Pfam" id="PF13976">
    <property type="entry name" value="gag_pre-integrs"/>
    <property type="match status" value="1"/>
</dbReference>
<dbReference type="Pfam" id="PF14223">
    <property type="entry name" value="Retrotran_gag_2"/>
    <property type="match status" value="1"/>
</dbReference>
<dbReference type="Gene3D" id="3.30.420.10">
    <property type="entry name" value="Ribonuclease H-like superfamily/Ribonuclease H"/>
    <property type="match status" value="1"/>
</dbReference>
<feature type="region of interest" description="Disordered" evidence="3">
    <location>
        <begin position="787"/>
        <end position="810"/>
    </location>
</feature>
<evidence type="ECO:0000259" key="7">
    <source>
        <dbReference type="Pfam" id="PF25597"/>
    </source>
</evidence>
<dbReference type="Pfam" id="PF22936">
    <property type="entry name" value="Pol_BBD"/>
    <property type="match status" value="1"/>
</dbReference>
<dbReference type="PANTHER" id="PTHR11439">
    <property type="entry name" value="GAG-POL-RELATED RETROTRANSPOSON"/>
    <property type="match status" value="1"/>
</dbReference>
<keyword evidence="1" id="KW-0645">Protease</keyword>
<feature type="compositionally biased region" description="Acidic residues" evidence="3">
    <location>
        <begin position="1850"/>
        <end position="1862"/>
    </location>
</feature>
<evidence type="ECO:0000313" key="8">
    <source>
        <dbReference type="EMBL" id="GEW00935.1"/>
    </source>
</evidence>
<accession>A0A699GSB2</accession>
<dbReference type="InterPro" id="IPR036875">
    <property type="entry name" value="Znf_CCHC_sf"/>
</dbReference>
<feature type="region of interest" description="Disordered" evidence="3">
    <location>
        <begin position="1355"/>
        <end position="1398"/>
    </location>
</feature>
<feature type="coiled-coil region" evidence="2">
    <location>
        <begin position="2081"/>
        <end position="2129"/>
    </location>
</feature>
<dbReference type="GO" id="GO:0004190">
    <property type="term" value="F:aspartic-type endopeptidase activity"/>
    <property type="evidence" value="ECO:0007669"/>
    <property type="project" value="UniProtKB-KW"/>
</dbReference>
<dbReference type="GO" id="GO:0003676">
    <property type="term" value="F:nucleic acid binding"/>
    <property type="evidence" value="ECO:0007669"/>
    <property type="project" value="InterPro"/>
</dbReference>
<evidence type="ECO:0000259" key="4">
    <source>
        <dbReference type="Pfam" id="PF07727"/>
    </source>
</evidence>
<feature type="region of interest" description="Disordered" evidence="3">
    <location>
        <begin position="1983"/>
        <end position="2020"/>
    </location>
</feature>
<dbReference type="PANTHER" id="PTHR11439:SF495">
    <property type="entry name" value="REVERSE TRANSCRIPTASE, RNA-DEPENDENT DNA POLYMERASE-RELATED"/>
    <property type="match status" value="1"/>
</dbReference>
<dbReference type="Pfam" id="PF25597">
    <property type="entry name" value="SH3_retrovirus"/>
    <property type="match status" value="2"/>
</dbReference>
<dbReference type="Pfam" id="PF07727">
    <property type="entry name" value="RVT_2"/>
    <property type="match status" value="2"/>
</dbReference>
<keyword evidence="2" id="KW-0175">Coiled coil</keyword>
<evidence type="ECO:0000256" key="1">
    <source>
        <dbReference type="ARBA" id="ARBA00022750"/>
    </source>
</evidence>
<feature type="region of interest" description="Disordered" evidence="3">
    <location>
        <begin position="1838"/>
        <end position="1864"/>
    </location>
</feature>
<dbReference type="InterPro" id="IPR054722">
    <property type="entry name" value="PolX-like_BBD"/>
</dbReference>
<dbReference type="SUPFAM" id="SSF57756">
    <property type="entry name" value="Retrovirus zinc finger-like domains"/>
    <property type="match status" value="1"/>
</dbReference>
<evidence type="ECO:0000256" key="2">
    <source>
        <dbReference type="SAM" id="Coils"/>
    </source>
</evidence>
<comment type="caution">
    <text evidence="8">The sequence shown here is derived from an EMBL/GenBank/DDBJ whole genome shotgun (WGS) entry which is preliminary data.</text>
</comment>
<name>A0A699GSB2_TANCI</name>
<feature type="domain" description="Retroviral polymerase SH3-like" evidence="7">
    <location>
        <begin position="66"/>
        <end position="108"/>
    </location>
</feature>
<dbReference type="InterPro" id="IPR043502">
    <property type="entry name" value="DNA/RNA_pol_sf"/>
</dbReference>
<evidence type="ECO:0000259" key="5">
    <source>
        <dbReference type="Pfam" id="PF13976"/>
    </source>
</evidence>
<sequence length="2390" mass="273166">MPTKIELTVEQSQQGVSNEVLKQLILLAMYKNRVLVVKSHYKTPCELFHGRTPALSFMRPFGYPVTILNTKYHLDKFDGNADKGFFVGYSLNSKAFRVFNNRTRIVKENLYIRSSENTPNIIESGPNWLFDIDGLTKSMNYKLVVTRNQSNDNAESKSSQDDGFQPISDDGKKIKEDPRQESEYKDQENEDNVNSTINVNVVGINKVNEVGANTHNELTSDHEDDDEMANMNNLDTTIQMDVKSAFLYGKIEEEVYVCQPPGFEDPDFPDKVYKVEKALCGLHQAPRAWYETLSTYLLDNGFHRGKIDKTLFIRRHKDNILLVQVYVDDIIFGSTKKVLCNAFKKMTHEKFQMSSMGELTFFLGLQVKHKQDGIFIIQDKYVAEILNGFTEVKNASTPIETQKPLLKDEDGEEVDLYLYRSMIASLMYLTSSRRDIMFAVYACTRWQVNLKVSHLHAVKMIFRYLKCQPKFSLWYPKDSPFDLVAYTDSDYAGASLDRKYTIGENGNSFNPVPQTTENAYGTSSLIIPGLVTTKEKAQKKNDVKAISMLLMVLPNEHLLTVSQYKDAKTLFEAIQVRFGGNDATKKTQKTLLKQMYENFNAPSTESLDSIFNRLQKIVNQLAILGENISQEDLNMKFLRSLPSEWNTHNSYHKLKFRSQNMAFLSSPGSTNEVDTANIQVSTINTPVTTVSTHDNTANLSDPTVYAFLANQPNGSQLVHEDLEQICEDDLEEIDLKWQLALLSMRARRYFKKTGKKITINRSDTAGYEKTQVECFNFHKMGHFARECRSPRNQESRPRNQNNSRKTVNVEDTSSKAMVAIDRAGLFVSPTIDLSNSGLEEFQHLEFEGYRPKAILTKSGIVPISTARQSSSRTATLVSAARPINTIAPKPLVNVAKSRQNDLKKSHSLSRRPFYQQTTLKNRNLNNKINTAKVNSVNTAKGNRVTSAIGKQGIYDVKSSACWVWRPKIKGDPQEALKDQGYFDSGCSRHMTGNISYVTDFKEHDGGYVAFRGGAKGGKFTDKGTIKTGKLDFEDVYFVKELQFNLFSVSQMCDKKNSVFFTDTDCFVLSPNFKLADESHVLLKVSRKNNMYSFYMKNIVPQKDLTCLLAKATNDESVLWHMRLGHIKFQNINKLVKDNLVRGLPSKRFENDQIRVACLKGKQHKVSFIFTWVFFLATKDETSRILKRFITEIENQVDKKVKIIRCDNGTKFKNRVMNEFYKEKGIKREYSVARTPQVQVVKPHFKTPYELFRGRSPALSFMRPFGCHVIILNTLDQLGKFDGKSDEGIFVGYYIISKSFRLYNTITRKVEENMHITFLENKPMITGGGPEWLFDIDAFSESMNYAPVPAGTNSNDFAGKGASFDAESECDNQERPNVESSTKNVNTVGPSINTTNVNDNTGSLNINTVSPPVNIATPTYADYPSHPLMPDLEDTGIFDDAYDDRDEGAKGDYNNLEIVISIIHIPSTRVQKDHPKEQIIGEVYSVVQIRKMAKHNEAGLLTFINKQSEQIIKISKFIYLLVFSLRWNQIRQEEGIDYDEVFAPVARIEEIRLFLDYASFMDFTVYQMDVKSSFLYGTIEEEIYVSQPPGFVDPEFPNRAYKVEKALYGLHQAPRACVMSASTPMDTHKPLSKDAAGIDVDVHLYRYTVKRIFRYLKGQPTLGLWYPKGSPLELIVYSDSDYVGASLDKKSTMREYITASNYHEQVLWLQNQLLDYGYNFMQTKIHVDNESAICVVKYHVYHSKTKHIEIRHHFIRDSYKKRLTEMVKIHTDYNVADLLTKSFDVTRRTQKDTELPQTSMPLKLRADKAVHKEGGMDTGAKKPWEILLLRLDIVPPTPHDSPLIGGYTPGSDEDEEEPSLDFEDSPKLGRMIGEIYKDENVNLVSEKGEVHETAKLLKDDNEVTLAETLLNIKRSTTKDKGKGIMQETELPKKIKKRDMIQLSLDEELAQKLHAEELAKETARQEQERYNLKKALELQKQVDQKEEDVDKEVMKRSGFNLQQESSKKQKLDKETDEEVEAQVDTDQEIEEMKLYVKIVPDEDIVIDAIPLATKPSVIVKYKIVKEGKIRVNTPRSGEDSLKLNELMELCTKLQQRVLDLETIMTTQALEINSLKKRVKKLERRKRSRTRRLKDYTSVDVLEQAKEVVDDITLVKSLMEIKSAQPNADKVVIQEPEQGTTTTTPTKIIAASSRPNAKGLVIPEQEQAPTPTVSSQQPSQAKIDADYELARRLQAEEQEELIDTEKEKLFMQFLKKRRKFFTSKRAEEKRNKPPTKAQQMSIMYAYLKNMEGWKPKSLKNKSFANIQVMFNKAMKKVNTFVDYMTELVLESSKKVEAEVTEGSSKRVGEELEQENAKKQKMEDDKEYAELKQCLEIIQDDGDDVTVDVTPFFF</sequence>
<feature type="compositionally biased region" description="Basic and acidic residues" evidence="3">
    <location>
        <begin position="787"/>
        <end position="797"/>
    </location>
</feature>
<dbReference type="InterPro" id="IPR036397">
    <property type="entry name" value="RNaseH_sf"/>
</dbReference>
<keyword evidence="1" id="KW-0378">Hydrolase</keyword>
<gene>
    <name evidence="8" type="ORF">Tci_172911</name>
</gene>
<dbReference type="InterPro" id="IPR057670">
    <property type="entry name" value="SH3_retrovirus"/>
</dbReference>
<protein>
    <submittedName>
        <fullName evidence="8">Putative ribonuclease H-like domain-containing protein</fullName>
    </submittedName>
</protein>
<dbReference type="InterPro" id="IPR012337">
    <property type="entry name" value="RNaseH-like_sf"/>
</dbReference>
<evidence type="ECO:0000259" key="6">
    <source>
        <dbReference type="Pfam" id="PF22936"/>
    </source>
</evidence>
<feature type="domain" description="GAG-pre-integrase" evidence="5">
    <location>
        <begin position="1090"/>
        <end position="1162"/>
    </location>
</feature>
<feature type="compositionally biased region" description="Polar residues" evidence="3">
    <location>
        <begin position="798"/>
        <end position="810"/>
    </location>
</feature>
<dbReference type="GO" id="GO:0008270">
    <property type="term" value="F:zinc ion binding"/>
    <property type="evidence" value="ECO:0007669"/>
    <property type="project" value="InterPro"/>
</dbReference>
<dbReference type="InterPro" id="IPR025724">
    <property type="entry name" value="GAG-pre-integrase_dom"/>
</dbReference>
<evidence type="ECO:0000256" key="3">
    <source>
        <dbReference type="SAM" id="MobiDB-lite"/>
    </source>
</evidence>